<sequence>MSCLFGMHRYVLTTDLWNDQRQEEEEEELTIETRNSGEDDHDNYDKCQLSRIHKRPRPVQHNLPPCCALPSLVVPFPPRRRAIESEIRVVVVQPSAWLHYKSMGMRCWYRSLHS</sequence>
<dbReference type="EMBL" id="JAWQEG010000588">
    <property type="protein sequence ID" value="KAK3888047.1"/>
    <property type="molecule type" value="Genomic_DNA"/>
</dbReference>
<protein>
    <submittedName>
        <fullName evidence="2">Uncharacterized protein</fullName>
    </submittedName>
</protein>
<organism evidence="2 3">
    <name type="scientific">Petrolisthes cinctipes</name>
    <name type="common">Flat porcelain crab</name>
    <dbReference type="NCBI Taxonomy" id="88211"/>
    <lineage>
        <taxon>Eukaryota</taxon>
        <taxon>Metazoa</taxon>
        <taxon>Ecdysozoa</taxon>
        <taxon>Arthropoda</taxon>
        <taxon>Crustacea</taxon>
        <taxon>Multicrustacea</taxon>
        <taxon>Malacostraca</taxon>
        <taxon>Eumalacostraca</taxon>
        <taxon>Eucarida</taxon>
        <taxon>Decapoda</taxon>
        <taxon>Pleocyemata</taxon>
        <taxon>Anomura</taxon>
        <taxon>Galatheoidea</taxon>
        <taxon>Porcellanidae</taxon>
        <taxon>Petrolisthes</taxon>
    </lineage>
</organism>
<proteinExistence type="predicted"/>
<dbReference type="AlphaFoldDB" id="A0AAE1GAC2"/>
<name>A0AAE1GAC2_PETCI</name>
<comment type="caution">
    <text evidence="2">The sequence shown here is derived from an EMBL/GenBank/DDBJ whole genome shotgun (WGS) entry which is preliminary data.</text>
</comment>
<reference evidence="2" key="1">
    <citation type="submission" date="2023-10" db="EMBL/GenBank/DDBJ databases">
        <title>Genome assemblies of two species of porcelain crab, Petrolisthes cinctipes and Petrolisthes manimaculis (Anomura: Porcellanidae).</title>
        <authorList>
            <person name="Angst P."/>
        </authorList>
    </citation>
    <scope>NUCLEOTIDE SEQUENCE</scope>
    <source>
        <strain evidence="2">PB745_01</strain>
        <tissue evidence="2">Gill</tissue>
    </source>
</reference>
<dbReference type="Proteomes" id="UP001286313">
    <property type="component" value="Unassembled WGS sequence"/>
</dbReference>
<feature type="region of interest" description="Disordered" evidence="1">
    <location>
        <begin position="21"/>
        <end position="44"/>
    </location>
</feature>
<evidence type="ECO:0000313" key="3">
    <source>
        <dbReference type="Proteomes" id="UP001286313"/>
    </source>
</evidence>
<accession>A0AAE1GAC2</accession>
<keyword evidence="3" id="KW-1185">Reference proteome</keyword>
<gene>
    <name evidence="2" type="ORF">Pcinc_007837</name>
</gene>
<evidence type="ECO:0000313" key="2">
    <source>
        <dbReference type="EMBL" id="KAK3888047.1"/>
    </source>
</evidence>
<evidence type="ECO:0000256" key="1">
    <source>
        <dbReference type="SAM" id="MobiDB-lite"/>
    </source>
</evidence>